<proteinExistence type="predicted"/>
<gene>
    <name evidence="1" type="ORF">L210DRAFT_2205832</name>
</gene>
<accession>A0AAD4BDV3</accession>
<keyword evidence="2" id="KW-1185">Reference proteome</keyword>
<dbReference type="EMBL" id="WHUW01000134">
    <property type="protein sequence ID" value="KAF8421904.1"/>
    <property type="molecule type" value="Genomic_DNA"/>
</dbReference>
<evidence type="ECO:0000313" key="2">
    <source>
        <dbReference type="Proteomes" id="UP001194468"/>
    </source>
</evidence>
<dbReference type="AlphaFoldDB" id="A0AAD4BDV3"/>
<comment type="caution">
    <text evidence="1">The sequence shown here is derived from an EMBL/GenBank/DDBJ whole genome shotgun (WGS) entry which is preliminary data.</text>
</comment>
<reference evidence="1" key="1">
    <citation type="submission" date="2019-10" db="EMBL/GenBank/DDBJ databases">
        <authorList>
            <consortium name="DOE Joint Genome Institute"/>
            <person name="Kuo A."/>
            <person name="Miyauchi S."/>
            <person name="Kiss E."/>
            <person name="Drula E."/>
            <person name="Kohler A."/>
            <person name="Sanchez-Garcia M."/>
            <person name="Andreopoulos B."/>
            <person name="Barry K.W."/>
            <person name="Bonito G."/>
            <person name="Buee M."/>
            <person name="Carver A."/>
            <person name="Chen C."/>
            <person name="Cichocki N."/>
            <person name="Clum A."/>
            <person name="Culley D."/>
            <person name="Crous P.W."/>
            <person name="Fauchery L."/>
            <person name="Girlanda M."/>
            <person name="Hayes R."/>
            <person name="Keri Z."/>
            <person name="LaButti K."/>
            <person name="Lipzen A."/>
            <person name="Lombard V."/>
            <person name="Magnuson J."/>
            <person name="Maillard F."/>
            <person name="Morin E."/>
            <person name="Murat C."/>
            <person name="Nolan M."/>
            <person name="Ohm R."/>
            <person name="Pangilinan J."/>
            <person name="Pereira M."/>
            <person name="Perotto S."/>
            <person name="Peter M."/>
            <person name="Riley R."/>
            <person name="Sitrit Y."/>
            <person name="Stielow B."/>
            <person name="Szollosi G."/>
            <person name="Zifcakova L."/>
            <person name="Stursova M."/>
            <person name="Spatafora J.W."/>
            <person name="Tedersoo L."/>
            <person name="Vaario L.-M."/>
            <person name="Yamada A."/>
            <person name="Yan M."/>
            <person name="Wang P."/>
            <person name="Xu J."/>
            <person name="Bruns T."/>
            <person name="Baldrian P."/>
            <person name="Vilgalys R."/>
            <person name="Henrissat B."/>
            <person name="Grigoriev I.V."/>
            <person name="Hibbett D."/>
            <person name="Nagy L.G."/>
            <person name="Martin F.M."/>
        </authorList>
    </citation>
    <scope>NUCLEOTIDE SEQUENCE</scope>
    <source>
        <strain evidence="1">BED1</strain>
    </source>
</reference>
<name>A0AAD4BDV3_BOLED</name>
<protein>
    <submittedName>
        <fullName evidence="1">Uncharacterized protein</fullName>
    </submittedName>
</protein>
<dbReference type="Proteomes" id="UP001194468">
    <property type="component" value="Unassembled WGS sequence"/>
</dbReference>
<reference evidence="1" key="2">
    <citation type="journal article" date="2020" name="Nat. Commun.">
        <title>Large-scale genome sequencing of mycorrhizal fungi provides insights into the early evolution of symbiotic traits.</title>
        <authorList>
            <person name="Miyauchi S."/>
            <person name="Kiss E."/>
            <person name="Kuo A."/>
            <person name="Drula E."/>
            <person name="Kohler A."/>
            <person name="Sanchez-Garcia M."/>
            <person name="Morin E."/>
            <person name="Andreopoulos B."/>
            <person name="Barry K.W."/>
            <person name="Bonito G."/>
            <person name="Buee M."/>
            <person name="Carver A."/>
            <person name="Chen C."/>
            <person name="Cichocki N."/>
            <person name="Clum A."/>
            <person name="Culley D."/>
            <person name="Crous P.W."/>
            <person name="Fauchery L."/>
            <person name="Girlanda M."/>
            <person name="Hayes R.D."/>
            <person name="Keri Z."/>
            <person name="LaButti K."/>
            <person name="Lipzen A."/>
            <person name="Lombard V."/>
            <person name="Magnuson J."/>
            <person name="Maillard F."/>
            <person name="Murat C."/>
            <person name="Nolan M."/>
            <person name="Ohm R.A."/>
            <person name="Pangilinan J."/>
            <person name="Pereira M.F."/>
            <person name="Perotto S."/>
            <person name="Peter M."/>
            <person name="Pfister S."/>
            <person name="Riley R."/>
            <person name="Sitrit Y."/>
            <person name="Stielow J.B."/>
            <person name="Szollosi G."/>
            <person name="Zifcakova L."/>
            <person name="Stursova M."/>
            <person name="Spatafora J.W."/>
            <person name="Tedersoo L."/>
            <person name="Vaario L.M."/>
            <person name="Yamada A."/>
            <person name="Yan M."/>
            <person name="Wang P."/>
            <person name="Xu J."/>
            <person name="Bruns T."/>
            <person name="Baldrian P."/>
            <person name="Vilgalys R."/>
            <person name="Dunand C."/>
            <person name="Henrissat B."/>
            <person name="Grigoriev I.V."/>
            <person name="Hibbett D."/>
            <person name="Nagy L.G."/>
            <person name="Martin F.M."/>
        </authorList>
    </citation>
    <scope>NUCLEOTIDE SEQUENCE</scope>
    <source>
        <strain evidence="1">BED1</strain>
    </source>
</reference>
<sequence>MWRNLEGGTRVARFPTNVRFSKSRQLLSESNALRSSQAGRTRVIGPMNPLNWRHTSALLVNHRRRLQDQVARSYRLRNERRDK</sequence>
<evidence type="ECO:0000313" key="1">
    <source>
        <dbReference type="EMBL" id="KAF8421904.1"/>
    </source>
</evidence>
<organism evidence="1 2">
    <name type="scientific">Boletus edulis BED1</name>
    <dbReference type="NCBI Taxonomy" id="1328754"/>
    <lineage>
        <taxon>Eukaryota</taxon>
        <taxon>Fungi</taxon>
        <taxon>Dikarya</taxon>
        <taxon>Basidiomycota</taxon>
        <taxon>Agaricomycotina</taxon>
        <taxon>Agaricomycetes</taxon>
        <taxon>Agaricomycetidae</taxon>
        <taxon>Boletales</taxon>
        <taxon>Boletineae</taxon>
        <taxon>Boletaceae</taxon>
        <taxon>Boletoideae</taxon>
        <taxon>Boletus</taxon>
    </lineage>
</organism>